<accession>A0A067PFE0</accession>
<evidence type="ECO:0000313" key="1">
    <source>
        <dbReference type="EMBL" id="KDQ49742.1"/>
    </source>
</evidence>
<sequence length="293" mass="33493">MDSHCMFTDLTYVPLPDLLYDSSANLPLEGVNRLHQPLLVEPIHRSEFVGSLNRYFRSHREAILPAVASDLLVEVTDYILQCSPINEGVIGDPHCSCFVEWFVLDLVNSVQEGVYRDPSMKWRRLCGVNWLKQVWSTFILTDELSIRAAMIVLPPEILSPEVFATLATWSSDKLRRQSHHFPSILQRLEGRVSPTESIWAMLLSVCTALKCPRFILSTFNEWSFGSFDSEFTQVRVTGVIKHCSIEPTVFQMVVACSSFDEWDYYLRPSKYAPSITVEDRMQNLTVDIDGVHI</sequence>
<proteinExistence type="predicted"/>
<evidence type="ECO:0000313" key="2">
    <source>
        <dbReference type="Proteomes" id="UP000027265"/>
    </source>
</evidence>
<dbReference type="InParanoid" id="A0A067PFE0"/>
<organism evidence="1 2">
    <name type="scientific">Jaapia argillacea MUCL 33604</name>
    <dbReference type="NCBI Taxonomy" id="933084"/>
    <lineage>
        <taxon>Eukaryota</taxon>
        <taxon>Fungi</taxon>
        <taxon>Dikarya</taxon>
        <taxon>Basidiomycota</taxon>
        <taxon>Agaricomycotina</taxon>
        <taxon>Agaricomycetes</taxon>
        <taxon>Agaricomycetidae</taxon>
        <taxon>Jaapiales</taxon>
        <taxon>Jaapiaceae</taxon>
        <taxon>Jaapia</taxon>
    </lineage>
</organism>
<gene>
    <name evidence="1" type="ORF">JAAARDRAFT_42578</name>
</gene>
<dbReference type="EMBL" id="KL197775">
    <property type="protein sequence ID" value="KDQ49742.1"/>
    <property type="molecule type" value="Genomic_DNA"/>
</dbReference>
<protein>
    <submittedName>
        <fullName evidence="1">Uncharacterized protein</fullName>
    </submittedName>
</protein>
<name>A0A067PFE0_9AGAM</name>
<dbReference type="OrthoDB" id="2579508at2759"/>
<dbReference type="AlphaFoldDB" id="A0A067PFE0"/>
<dbReference type="HOGENOM" id="CLU_950159_0_0_1"/>
<keyword evidence="2" id="KW-1185">Reference proteome</keyword>
<reference evidence="2" key="1">
    <citation type="journal article" date="2014" name="Proc. Natl. Acad. Sci. U.S.A.">
        <title>Extensive sampling of basidiomycete genomes demonstrates inadequacy of the white-rot/brown-rot paradigm for wood decay fungi.</title>
        <authorList>
            <person name="Riley R."/>
            <person name="Salamov A.A."/>
            <person name="Brown D.W."/>
            <person name="Nagy L.G."/>
            <person name="Floudas D."/>
            <person name="Held B.W."/>
            <person name="Levasseur A."/>
            <person name="Lombard V."/>
            <person name="Morin E."/>
            <person name="Otillar R."/>
            <person name="Lindquist E.A."/>
            <person name="Sun H."/>
            <person name="LaButti K.M."/>
            <person name="Schmutz J."/>
            <person name="Jabbour D."/>
            <person name="Luo H."/>
            <person name="Baker S.E."/>
            <person name="Pisabarro A.G."/>
            <person name="Walton J.D."/>
            <person name="Blanchette R.A."/>
            <person name="Henrissat B."/>
            <person name="Martin F."/>
            <person name="Cullen D."/>
            <person name="Hibbett D.S."/>
            <person name="Grigoriev I.V."/>
        </authorList>
    </citation>
    <scope>NUCLEOTIDE SEQUENCE [LARGE SCALE GENOMIC DNA]</scope>
    <source>
        <strain evidence="2">MUCL 33604</strain>
    </source>
</reference>
<dbReference type="Proteomes" id="UP000027265">
    <property type="component" value="Unassembled WGS sequence"/>
</dbReference>